<feature type="compositionally biased region" description="Polar residues" evidence="1">
    <location>
        <begin position="170"/>
        <end position="183"/>
    </location>
</feature>
<feature type="transmembrane region" description="Helical" evidence="2">
    <location>
        <begin position="115"/>
        <end position="134"/>
    </location>
</feature>
<feature type="transmembrane region" description="Helical" evidence="2">
    <location>
        <begin position="140"/>
        <end position="157"/>
    </location>
</feature>
<dbReference type="EMBL" id="AUZX01009800">
    <property type="protein sequence ID" value="EQD50580.1"/>
    <property type="molecule type" value="Genomic_DNA"/>
</dbReference>
<feature type="non-terminal residue" evidence="3">
    <location>
        <position position="1"/>
    </location>
</feature>
<evidence type="ECO:0000256" key="1">
    <source>
        <dbReference type="SAM" id="MobiDB-lite"/>
    </source>
</evidence>
<sequence>GVLHAALLAWVFFPTAHATGVALLSAAALNLWRLLRWRGAATRSETLLLVLHVGFAWLVLGVAALGFATLDAAFPLDAAIHSLTVGAVGTMILAVMTRVSRGHTGRALSADGPTILIYALIILAACARIAAALAGEPTDLLILAAALWVAAFGLFAMRYAPLLLRPRNAGSSTQATTGPSRFGQTGIGTAPHSGP</sequence>
<gene>
    <name evidence="3" type="ORF">B1A_13394</name>
</gene>
<keyword evidence="2" id="KW-0812">Transmembrane</keyword>
<organism evidence="3">
    <name type="scientific">mine drainage metagenome</name>
    <dbReference type="NCBI Taxonomy" id="410659"/>
    <lineage>
        <taxon>unclassified sequences</taxon>
        <taxon>metagenomes</taxon>
        <taxon>ecological metagenomes</taxon>
    </lineage>
</organism>
<reference evidence="3" key="2">
    <citation type="journal article" date="2014" name="ISME J.">
        <title>Microbial stratification in low pH oxic and suboxic macroscopic growths along an acid mine drainage.</title>
        <authorList>
            <person name="Mendez-Garcia C."/>
            <person name="Mesa V."/>
            <person name="Sprenger R.R."/>
            <person name="Richter M."/>
            <person name="Diez M.S."/>
            <person name="Solano J."/>
            <person name="Bargiela R."/>
            <person name="Golyshina O.V."/>
            <person name="Manteca A."/>
            <person name="Ramos J.L."/>
            <person name="Gallego J.R."/>
            <person name="Llorente I."/>
            <person name="Martins Dos Santos V.A."/>
            <person name="Jensen O.N."/>
            <person name="Pelaez A.I."/>
            <person name="Sanchez J."/>
            <person name="Ferrer M."/>
        </authorList>
    </citation>
    <scope>NUCLEOTIDE SEQUENCE</scope>
</reference>
<name>T1B8T8_9ZZZZ</name>
<accession>T1B8T8</accession>
<keyword evidence="2" id="KW-1133">Transmembrane helix</keyword>
<evidence type="ECO:0000256" key="2">
    <source>
        <dbReference type="SAM" id="Phobius"/>
    </source>
</evidence>
<protein>
    <submittedName>
        <fullName evidence="3">NnrS family protein</fullName>
    </submittedName>
</protein>
<feature type="region of interest" description="Disordered" evidence="1">
    <location>
        <begin position="170"/>
        <end position="195"/>
    </location>
</feature>
<dbReference type="InterPro" id="IPR010266">
    <property type="entry name" value="NnrS"/>
</dbReference>
<keyword evidence="2" id="KW-0472">Membrane</keyword>
<feature type="transmembrane region" description="Helical" evidence="2">
    <location>
        <begin position="6"/>
        <end position="35"/>
    </location>
</feature>
<evidence type="ECO:0000313" key="3">
    <source>
        <dbReference type="EMBL" id="EQD50580.1"/>
    </source>
</evidence>
<feature type="transmembrane region" description="Helical" evidence="2">
    <location>
        <begin position="47"/>
        <end position="68"/>
    </location>
</feature>
<proteinExistence type="predicted"/>
<feature type="transmembrane region" description="Helical" evidence="2">
    <location>
        <begin position="74"/>
        <end position="95"/>
    </location>
</feature>
<reference evidence="3" key="1">
    <citation type="submission" date="2013-08" db="EMBL/GenBank/DDBJ databases">
        <authorList>
            <person name="Mendez C."/>
            <person name="Richter M."/>
            <person name="Ferrer M."/>
            <person name="Sanchez J."/>
        </authorList>
    </citation>
    <scope>NUCLEOTIDE SEQUENCE</scope>
</reference>
<comment type="caution">
    <text evidence="3">The sequence shown here is derived from an EMBL/GenBank/DDBJ whole genome shotgun (WGS) entry which is preliminary data.</text>
</comment>
<dbReference type="AlphaFoldDB" id="T1B8T8"/>
<dbReference type="Pfam" id="PF05940">
    <property type="entry name" value="NnrS"/>
    <property type="match status" value="1"/>
</dbReference>